<accession>A0AA36I885</accession>
<dbReference type="EMBL" id="CAUJNA010000954">
    <property type="protein sequence ID" value="CAJ1382887.1"/>
    <property type="molecule type" value="Genomic_DNA"/>
</dbReference>
<dbReference type="Proteomes" id="UP001178507">
    <property type="component" value="Unassembled WGS sequence"/>
</dbReference>
<dbReference type="AlphaFoldDB" id="A0AA36I885"/>
<sequence>MGTIQRDCNGFWHYLAFRPVLSEPQPELLRQELCRKRLVNLLGAEHPAAELLHSESCDTARSALLRPLVPQRPRKHLLPEALRPRIDKQEGPAPNGERSRPVDQLAAQGAEGAVSVQLSGGVSPTLSTTIPAYSSLFADE</sequence>
<evidence type="ECO:0000313" key="3">
    <source>
        <dbReference type="Proteomes" id="UP001178507"/>
    </source>
</evidence>
<organism evidence="2 3">
    <name type="scientific">Effrenium voratum</name>
    <dbReference type="NCBI Taxonomy" id="2562239"/>
    <lineage>
        <taxon>Eukaryota</taxon>
        <taxon>Sar</taxon>
        <taxon>Alveolata</taxon>
        <taxon>Dinophyceae</taxon>
        <taxon>Suessiales</taxon>
        <taxon>Symbiodiniaceae</taxon>
        <taxon>Effrenium</taxon>
    </lineage>
</organism>
<name>A0AA36I885_9DINO</name>
<evidence type="ECO:0000256" key="1">
    <source>
        <dbReference type="SAM" id="MobiDB-lite"/>
    </source>
</evidence>
<gene>
    <name evidence="2" type="ORF">EVOR1521_LOCUS10148</name>
</gene>
<proteinExistence type="predicted"/>
<feature type="non-terminal residue" evidence="2">
    <location>
        <position position="140"/>
    </location>
</feature>
<feature type="region of interest" description="Disordered" evidence="1">
    <location>
        <begin position="71"/>
        <end position="128"/>
    </location>
</feature>
<protein>
    <submittedName>
        <fullName evidence="2">Uncharacterized protein</fullName>
    </submittedName>
</protein>
<keyword evidence="3" id="KW-1185">Reference proteome</keyword>
<comment type="caution">
    <text evidence="2">The sequence shown here is derived from an EMBL/GenBank/DDBJ whole genome shotgun (WGS) entry which is preliminary data.</text>
</comment>
<evidence type="ECO:0000313" key="2">
    <source>
        <dbReference type="EMBL" id="CAJ1382887.1"/>
    </source>
</evidence>
<reference evidence="2" key="1">
    <citation type="submission" date="2023-08" db="EMBL/GenBank/DDBJ databases">
        <authorList>
            <person name="Chen Y."/>
            <person name="Shah S."/>
            <person name="Dougan E. K."/>
            <person name="Thang M."/>
            <person name="Chan C."/>
        </authorList>
    </citation>
    <scope>NUCLEOTIDE SEQUENCE</scope>
</reference>
<feature type="compositionally biased region" description="Polar residues" evidence="1">
    <location>
        <begin position="116"/>
        <end position="128"/>
    </location>
</feature>